<keyword evidence="7" id="KW-0675">Receptor</keyword>
<keyword evidence="3" id="KW-1003">Cell membrane</keyword>
<dbReference type="InterPro" id="IPR001320">
    <property type="entry name" value="Iontro_rcpt_C"/>
</dbReference>
<reference evidence="11 12" key="1">
    <citation type="submission" date="2023-09" db="EMBL/GenBank/DDBJ databases">
        <title>Nesidiocoris tenuis whole genome shotgun sequence.</title>
        <authorList>
            <person name="Shibata T."/>
            <person name="Shimoda M."/>
            <person name="Kobayashi T."/>
            <person name="Uehara T."/>
        </authorList>
    </citation>
    <scope>NUCLEOTIDE SEQUENCE [LARGE SCALE GENOMIC DNA]</scope>
    <source>
        <strain evidence="11 12">Japan</strain>
    </source>
</reference>
<feature type="transmembrane region" description="Helical" evidence="9">
    <location>
        <begin position="292"/>
        <end position="316"/>
    </location>
</feature>
<evidence type="ECO:0000256" key="4">
    <source>
        <dbReference type="ARBA" id="ARBA00022692"/>
    </source>
</evidence>
<evidence type="ECO:0000313" key="11">
    <source>
        <dbReference type="EMBL" id="BES97772.1"/>
    </source>
</evidence>
<dbReference type="Proteomes" id="UP001307889">
    <property type="component" value="Chromosome 8"/>
</dbReference>
<keyword evidence="4 9" id="KW-0812">Transmembrane</keyword>
<evidence type="ECO:0000259" key="10">
    <source>
        <dbReference type="Pfam" id="PF00060"/>
    </source>
</evidence>
<sequence length="589" mass="67602">MYSAISQSEKDLSHEVDQLDEFIKYSFDGFVCIQVSSDQSPFADHFFNLISQCMSTPPMIHGEWTSDMGCEGFVVITSSPLNIVPEITKLPLFNEHRFLAFVPHFSLAALNKEVGVFGDADILIMSGMNFTTAVRLGQPQRDEFEVVNNFTEPWTVDEFIREFYGRKIKALTYNCSLFSNIGPLNPDGSANYTYGAEIEIFNEITETLNITVEWHVMKDLKVQTMFFNTKKWYMDPITQQGKPTSVDVAFCGLTLSHKKMLIGALDMSEPLILLCFQFLVPRPKTVQSEWNSIFQVFSIRLWGIIGIVLLVTSVVLQRITTMTQKYVQTSGIQRYTKLGGSTLQLLSILVLGDVPKSQKSQGASRFILTSWSFSAMIITTVFSSGLVSHLTTQQYGEKMDTIEKLVKHKFHWGFQYKPDFSELLNIRENVDHARLRMRAEYFSDPSEYIKELRTGKYFLWGVQILEWFFIPEEEIPDFILDKFEVANDCFIDYYLGFAFREGSVFSPAFNKYIGTYKETGLMKKMFSRKFGRYARTRRYSRSVLEVTVPKLSSGRLRLNHLTGIIEVWAVGMGVSFIVFILEVLQKCHI</sequence>
<proteinExistence type="inferred from homology"/>
<dbReference type="Pfam" id="PF00060">
    <property type="entry name" value="Lig_chan"/>
    <property type="match status" value="1"/>
</dbReference>
<feature type="transmembrane region" description="Helical" evidence="9">
    <location>
        <begin position="366"/>
        <end position="387"/>
    </location>
</feature>
<evidence type="ECO:0000256" key="6">
    <source>
        <dbReference type="ARBA" id="ARBA00023136"/>
    </source>
</evidence>
<comment type="subcellular location">
    <subcellularLocation>
        <location evidence="1">Cell membrane</location>
        <topology evidence="1">Multi-pass membrane protein</topology>
    </subcellularLocation>
</comment>
<dbReference type="InterPro" id="IPR052192">
    <property type="entry name" value="Insect_Ionotropic_Sensory_Rcpt"/>
</dbReference>
<dbReference type="PANTHER" id="PTHR42643">
    <property type="entry name" value="IONOTROPIC RECEPTOR 20A-RELATED"/>
    <property type="match status" value="1"/>
</dbReference>
<evidence type="ECO:0000256" key="5">
    <source>
        <dbReference type="ARBA" id="ARBA00022989"/>
    </source>
</evidence>
<name>A0ABN7B2C0_9HEMI</name>
<evidence type="ECO:0000256" key="7">
    <source>
        <dbReference type="ARBA" id="ARBA00023170"/>
    </source>
</evidence>
<dbReference type="Gene3D" id="1.10.287.70">
    <property type="match status" value="1"/>
</dbReference>
<evidence type="ECO:0000256" key="2">
    <source>
        <dbReference type="ARBA" id="ARBA00008685"/>
    </source>
</evidence>
<organism evidence="11 12">
    <name type="scientific">Nesidiocoris tenuis</name>
    <dbReference type="NCBI Taxonomy" id="355587"/>
    <lineage>
        <taxon>Eukaryota</taxon>
        <taxon>Metazoa</taxon>
        <taxon>Ecdysozoa</taxon>
        <taxon>Arthropoda</taxon>
        <taxon>Hexapoda</taxon>
        <taxon>Insecta</taxon>
        <taxon>Pterygota</taxon>
        <taxon>Neoptera</taxon>
        <taxon>Paraneoptera</taxon>
        <taxon>Hemiptera</taxon>
        <taxon>Heteroptera</taxon>
        <taxon>Panheteroptera</taxon>
        <taxon>Cimicomorpha</taxon>
        <taxon>Miridae</taxon>
        <taxon>Dicyphina</taxon>
        <taxon>Nesidiocoris</taxon>
    </lineage>
</organism>
<evidence type="ECO:0000256" key="9">
    <source>
        <dbReference type="SAM" id="Phobius"/>
    </source>
</evidence>
<evidence type="ECO:0000256" key="1">
    <source>
        <dbReference type="ARBA" id="ARBA00004651"/>
    </source>
</evidence>
<dbReference type="PANTHER" id="PTHR42643:SF24">
    <property type="entry name" value="IONOTROPIC RECEPTOR 60A"/>
    <property type="match status" value="1"/>
</dbReference>
<keyword evidence="5 9" id="KW-1133">Transmembrane helix</keyword>
<accession>A0ABN7B2C0</accession>
<dbReference type="EMBL" id="AP028916">
    <property type="protein sequence ID" value="BES97772.1"/>
    <property type="molecule type" value="Genomic_DNA"/>
</dbReference>
<protein>
    <recommendedName>
        <fullName evidence="10">Ionotropic glutamate receptor C-terminal domain-containing protein</fullName>
    </recommendedName>
</protein>
<feature type="domain" description="Ionotropic glutamate receptor C-terminal" evidence="10">
    <location>
        <begin position="299"/>
        <end position="539"/>
    </location>
</feature>
<feature type="transmembrane region" description="Helical" evidence="9">
    <location>
        <begin position="561"/>
        <end position="584"/>
    </location>
</feature>
<evidence type="ECO:0000256" key="3">
    <source>
        <dbReference type="ARBA" id="ARBA00022475"/>
    </source>
</evidence>
<gene>
    <name evidence="11" type="ORF">NTJ_10586</name>
</gene>
<evidence type="ECO:0000256" key="8">
    <source>
        <dbReference type="ARBA" id="ARBA00023180"/>
    </source>
</evidence>
<comment type="similarity">
    <text evidence="2">Belongs to the glutamate-gated ion channel (TC 1.A.10.1) family.</text>
</comment>
<dbReference type="SUPFAM" id="SSF53850">
    <property type="entry name" value="Periplasmic binding protein-like II"/>
    <property type="match status" value="1"/>
</dbReference>
<keyword evidence="8" id="KW-0325">Glycoprotein</keyword>
<keyword evidence="6 9" id="KW-0472">Membrane</keyword>
<evidence type="ECO:0000313" key="12">
    <source>
        <dbReference type="Proteomes" id="UP001307889"/>
    </source>
</evidence>
<keyword evidence="12" id="KW-1185">Reference proteome</keyword>